<evidence type="ECO:0000256" key="1">
    <source>
        <dbReference type="ARBA" id="ARBA00004167"/>
    </source>
</evidence>
<feature type="compositionally biased region" description="Gly residues" evidence="5">
    <location>
        <begin position="56"/>
        <end position="68"/>
    </location>
</feature>
<dbReference type="Pfam" id="PF04228">
    <property type="entry name" value="Zn_peptidase"/>
    <property type="match status" value="1"/>
</dbReference>
<keyword evidence="4 6" id="KW-0472">Membrane</keyword>
<proteinExistence type="predicted"/>
<feature type="region of interest" description="Disordered" evidence="5">
    <location>
        <begin position="247"/>
        <end position="267"/>
    </location>
</feature>
<gene>
    <name evidence="7" type="ORF">HT102_02230</name>
</gene>
<dbReference type="AlphaFoldDB" id="A0A927PKZ2"/>
<keyword evidence="8" id="KW-1185">Reference proteome</keyword>
<evidence type="ECO:0000313" key="7">
    <source>
        <dbReference type="EMBL" id="MBD8505309.1"/>
    </source>
</evidence>
<dbReference type="PANTHER" id="PTHR30168">
    <property type="entry name" value="PUTATIVE MEMBRANE PROTEIN YPFJ"/>
    <property type="match status" value="1"/>
</dbReference>
<dbReference type="GO" id="GO:0016020">
    <property type="term" value="C:membrane"/>
    <property type="evidence" value="ECO:0007669"/>
    <property type="project" value="UniProtKB-SubCell"/>
</dbReference>
<organism evidence="7 8">
    <name type="scientific">Lolliginicoccus lacisalsi</name>
    <dbReference type="NCBI Taxonomy" id="2742202"/>
    <lineage>
        <taxon>Bacteria</taxon>
        <taxon>Bacillati</taxon>
        <taxon>Actinomycetota</taxon>
        <taxon>Actinomycetes</taxon>
        <taxon>Mycobacteriales</taxon>
        <taxon>Hoyosellaceae</taxon>
        <taxon>Lolliginicoccus</taxon>
    </lineage>
</organism>
<accession>A0A927PKZ2</accession>
<dbReference type="InterPro" id="IPR007343">
    <property type="entry name" value="Uncharacterised_pept_Zn_put"/>
</dbReference>
<comment type="caution">
    <text evidence="7">The sequence shown here is derived from an EMBL/GenBank/DDBJ whole genome shotgun (WGS) entry which is preliminary data.</text>
</comment>
<feature type="transmembrane region" description="Helical" evidence="6">
    <location>
        <begin position="25"/>
        <end position="46"/>
    </location>
</feature>
<protein>
    <submittedName>
        <fullName evidence="7">Neutral zinc metallopeptidase</fullName>
    </submittedName>
</protein>
<sequence>MTFNPSARTNPNRMTSGGRGRGTKIAAGGGGLGALVILAIVLLAGGDPSQVPGLSSGSGGAGGSGAGPGIEHCTTGEAANEDINCRIGATAESLDAIWSELLPGTYTPPGVHLFTGATSTGCGNATSAVGPFYCPADYTTYFDTDFFDVLARQFGASTGPLAQQYVVAHEFGHHIQNVLGDLRKSREDPRGPESGAVRAELQADCYGGIWAHYADKTPLPGMSEPFLLPLSDQDIADALSAAEAVGDDRIQESTTGQVNPESWTHGSSAQRQQWFLTGYRTGQVSACDAFAAPDLG</sequence>
<feature type="compositionally biased region" description="Polar residues" evidence="5">
    <location>
        <begin position="252"/>
        <end position="267"/>
    </location>
</feature>
<reference evidence="7" key="1">
    <citation type="submission" date="2020-09" db="EMBL/GenBank/DDBJ databases">
        <title>Hoyosella lacisalsi sp. nov., a halotolerant actinobacterium isolated from soil of Lake Gudzhirganskoe.</title>
        <authorList>
            <person name="Yang Q."/>
            <person name="Guo P.Y."/>
            <person name="Liu S.W."/>
            <person name="Li F.N."/>
            <person name="Sun C.H."/>
        </authorList>
    </citation>
    <scope>NUCLEOTIDE SEQUENCE</scope>
    <source>
        <strain evidence="7">G463</strain>
    </source>
</reference>
<feature type="region of interest" description="Disordered" evidence="5">
    <location>
        <begin position="52"/>
        <end position="72"/>
    </location>
</feature>
<dbReference type="EMBL" id="JACYWE010000001">
    <property type="protein sequence ID" value="MBD8505309.1"/>
    <property type="molecule type" value="Genomic_DNA"/>
</dbReference>
<feature type="region of interest" description="Disordered" evidence="5">
    <location>
        <begin position="1"/>
        <end position="22"/>
    </location>
</feature>
<evidence type="ECO:0000256" key="6">
    <source>
        <dbReference type="SAM" id="Phobius"/>
    </source>
</evidence>
<evidence type="ECO:0000256" key="4">
    <source>
        <dbReference type="ARBA" id="ARBA00023136"/>
    </source>
</evidence>
<evidence type="ECO:0000256" key="3">
    <source>
        <dbReference type="ARBA" id="ARBA00022989"/>
    </source>
</evidence>
<dbReference type="Proteomes" id="UP000642993">
    <property type="component" value="Unassembled WGS sequence"/>
</dbReference>
<dbReference type="SUPFAM" id="SSF55486">
    <property type="entry name" value="Metalloproteases ('zincins'), catalytic domain"/>
    <property type="match status" value="1"/>
</dbReference>
<keyword evidence="2 6" id="KW-0812">Transmembrane</keyword>
<name>A0A927PKZ2_9ACTN</name>
<dbReference type="PANTHER" id="PTHR30168:SF0">
    <property type="entry name" value="INNER MEMBRANE PROTEIN"/>
    <property type="match status" value="1"/>
</dbReference>
<evidence type="ECO:0000256" key="2">
    <source>
        <dbReference type="ARBA" id="ARBA00022692"/>
    </source>
</evidence>
<feature type="compositionally biased region" description="Polar residues" evidence="5">
    <location>
        <begin position="1"/>
        <end position="15"/>
    </location>
</feature>
<keyword evidence="3 6" id="KW-1133">Transmembrane helix</keyword>
<evidence type="ECO:0000256" key="5">
    <source>
        <dbReference type="SAM" id="MobiDB-lite"/>
    </source>
</evidence>
<comment type="subcellular location">
    <subcellularLocation>
        <location evidence="1">Membrane</location>
        <topology evidence="1">Single-pass membrane protein</topology>
    </subcellularLocation>
</comment>
<evidence type="ECO:0000313" key="8">
    <source>
        <dbReference type="Proteomes" id="UP000642993"/>
    </source>
</evidence>